<feature type="region of interest" description="Disordered" evidence="5">
    <location>
        <begin position="46"/>
        <end position="70"/>
    </location>
</feature>
<dbReference type="OrthoDB" id="543346at2759"/>
<gene>
    <name evidence="8" type="ORF">PHJA_001055700</name>
</gene>
<evidence type="ECO:0000256" key="5">
    <source>
        <dbReference type="SAM" id="MobiDB-lite"/>
    </source>
</evidence>
<dbReference type="Gene3D" id="1.10.10.10">
    <property type="entry name" value="Winged helix-like DNA-binding domain superfamily/Winged helix DNA-binding domain"/>
    <property type="match status" value="3"/>
</dbReference>
<evidence type="ECO:0000313" key="9">
    <source>
        <dbReference type="Proteomes" id="UP000653305"/>
    </source>
</evidence>
<dbReference type="PANTHER" id="PTHR33602:SF1">
    <property type="entry name" value="REGULATORY PROTEIN RECX FAMILY PROTEIN"/>
    <property type="match status" value="1"/>
</dbReference>
<dbReference type="Pfam" id="PF02631">
    <property type="entry name" value="RecX_HTH2"/>
    <property type="match status" value="1"/>
</dbReference>
<evidence type="ECO:0000259" key="6">
    <source>
        <dbReference type="Pfam" id="PF02631"/>
    </source>
</evidence>
<feature type="domain" description="RecX third three-helical" evidence="7">
    <location>
        <begin position="254"/>
        <end position="297"/>
    </location>
</feature>
<evidence type="ECO:0000256" key="3">
    <source>
        <dbReference type="ARBA" id="ARBA00018111"/>
    </source>
</evidence>
<dbReference type="InterPro" id="IPR053924">
    <property type="entry name" value="RecX_HTH_2nd"/>
</dbReference>
<dbReference type="GO" id="GO:0006282">
    <property type="term" value="P:regulation of DNA repair"/>
    <property type="evidence" value="ECO:0007669"/>
    <property type="project" value="InterPro"/>
</dbReference>
<dbReference type="Proteomes" id="UP000653305">
    <property type="component" value="Unassembled WGS sequence"/>
</dbReference>
<dbReference type="InterPro" id="IPR003783">
    <property type="entry name" value="Regulatory_RecX"/>
</dbReference>
<dbReference type="HAMAP" id="MF_01114">
    <property type="entry name" value="RecX"/>
    <property type="match status" value="1"/>
</dbReference>
<evidence type="ECO:0000313" key="8">
    <source>
        <dbReference type="EMBL" id="GFP89120.1"/>
    </source>
</evidence>
<accession>A0A830BNI0</accession>
<comment type="subcellular location">
    <subcellularLocation>
        <location evidence="1">Cytoplasm</location>
    </subcellularLocation>
</comment>
<evidence type="ECO:0000259" key="7">
    <source>
        <dbReference type="Pfam" id="PF21981"/>
    </source>
</evidence>
<name>A0A830BNI0_9LAMI</name>
<proteinExistence type="inferred from homology"/>
<dbReference type="InterPro" id="IPR036388">
    <property type="entry name" value="WH-like_DNA-bd_sf"/>
</dbReference>
<comment type="caution">
    <text evidence="8">The sequence shown here is derived from an EMBL/GenBank/DDBJ whole genome shotgun (WGS) entry which is preliminary data.</text>
</comment>
<evidence type="ECO:0000256" key="4">
    <source>
        <dbReference type="ARBA" id="ARBA00022490"/>
    </source>
</evidence>
<evidence type="ECO:0000256" key="1">
    <source>
        <dbReference type="ARBA" id="ARBA00004496"/>
    </source>
</evidence>
<keyword evidence="9" id="KW-1185">Reference proteome</keyword>
<dbReference type="InterPro" id="IPR053925">
    <property type="entry name" value="RecX_HTH_3rd"/>
</dbReference>
<dbReference type="EMBL" id="BMAC01000179">
    <property type="protein sequence ID" value="GFP89120.1"/>
    <property type="molecule type" value="Genomic_DNA"/>
</dbReference>
<protein>
    <recommendedName>
        <fullName evidence="3">Regulatory protein RecX</fullName>
    </recommendedName>
</protein>
<sequence>MANTWSASYISFKDFIFRAKRDNAIIRCCAEGRRDYSSSFPVKYIPKKTPENKENGPSSLPVKYTEKSHNGPELDLEKRVNFPKNSSSSFSDINSKNHGAVRASGINYGLNLGALNDEFIEEPEDIVEDSSKACSGIQSGNSRQAVEKLAIELLASRAFTALELKKKLQAKKFALEIVDDVITDFQSRGLINDCLYAEAYSRSRWSSSSWGPRRIRQALSKKGISEVDTQNAIKQVFESEDQDSGINMSKLSIDQLYAQASKQWQRSQGVSQDTRKSRIIRWLQYRGFNWNVTSYVLKKLESENH</sequence>
<dbReference type="PANTHER" id="PTHR33602">
    <property type="entry name" value="REGULATORY PROTEIN RECX FAMILY PROTEIN"/>
    <property type="match status" value="1"/>
</dbReference>
<evidence type="ECO:0000256" key="2">
    <source>
        <dbReference type="ARBA" id="ARBA00009695"/>
    </source>
</evidence>
<dbReference type="AlphaFoldDB" id="A0A830BNI0"/>
<feature type="domain" description="RecX second three-helical" evidence="6">
    <location>
        <begin position="192"/>
        <end position="232"/>
    </location>
</feature>
<organism evidence="8 9">
    <name type="scientific">Phtheirospermum japonicum</name>
    <dbReference type="NCBI Taxonomy" id="374723"/>
    <lineage>
        <taxon>Eukaryota</taxon>
        <taxon>Viridiplantae</taxon>
        <taxon>Streptophyta</taxon>
        <taxon>Embryophyta</taxon>
        <taxon>Tracheophyta</taxon>
        <taxon>Spermatophyta</taxon>
        <taxon>Magnoliopsida</taxon>
        <taxon>eudicotyledons</taxon>
        <taxon>Gunneridae</taxon>
        <taxon>Pentapetalae</taxon>
        <taxon>asterids</taxon>
        <taxon>lamiids</taxon>
        <taxon>Lamiales</taxon>
        <taxon>Orobanchaceae</taxon>
        <taxon>Orobanchaceae incertae sedis</taxon>
        <taxon>Phtheirospermum</taxon>
    </lineage>
</organism>
<dbReference type="GO" id="GO:0005737">
    <property type="term" value="C:cytoplasm"/>
    <property type="evidence" value="ECO:0007669"/>
    <property type="project" value="UniProtKB-SubCell"/>
</dbReference>
<dbReference type="Pfam" id="PF21981">
    <property type="entry name" value="RecX_HTH3"/>
    <property type="match status" value="1"/>
</dbReference>
<reference evidence="8" key="1">
    <citation type="submission" date="2020-07" db="EMBL/GenBank/DDBJ databases">
        <title>Ethylene signaling mediates host invasion by parasitic plants.</title>
        <authorList>
            <person name="Yoshida S."/>
        </authorList>
    </citation>
    <scope>NUCLEOTIDE SEQUENCE</scope>
    <source>
        <strain evidence="8">Okayama</strain>
    </source>
</reference>
<comment type="similarity">
    <text evidence="2">Belongs to the RecX family.</text>
</comment>
<keyword evidence="4" id="KW-0963">Cytoplasm</keyword>